<dbReference type="RefSeq" id="WP_347705252.1">
    <property type="nucleotide sequence ID" value="NZ_JBDPZD010000003.1"/>
</dbReference>
<evidence type="ECO:0000313" key="3">
    <source>
        <dbReference type="Proteomes" id="UP001495147"/>
    </source>
</evidence>
<comment type="caution">
    <text evidence="2">The sequence shown here is derived from an EMBL/GenBank/DDBJ whole genome shotgun (WGS) entry which is preliminary data.</text>
</comment>
<dbReference type="EMBL" id="JBDPZD010000003">
    <property type="protein sequence ID" value="MEO3692434.1"/>
    <property type="molecule type" value="Genomic_DNA"/>
</dbReference>
<proteinExistence type="predicted"/>
<gene>
    <name evidence="2" type="ORF">ABDJ85_13220</name>
</gene>
<keyword evidence="3" id="KW-1185">Reference proteome</keyword>
<keyword evidence="1" id="KW-1133">Transmembrane helix</keyword>
<feature type="transmembrane region" description="Helical" evidence="1">
    <location>
        <begin position="61"/>
        <end position="80"/>
    </location>
</feature>
<protein>
    <recommendedName>
        <fullName evidence="4">SMODS-associating 2TM beta-strand rich effector domain-containing protein</fullName>
    </recommendedName>
</protein>
<reference evidence="2 3" key="1">
    <citation type="submission" date="2024-05" db="EMBL/GenBank/DDBJ databases">
        <title>Roseateles sp. DJS-2-20 16S ribosomal RNA gene Genome sequencing and assembly.</title>
        <authorList>
            <person name="Woo H."/>
        </authorList>
    </citation>
    <scope>NUCLEOTIDE SEQUENCE [LARGE SCALE GENOMIC DNA]</scope>
    <source>
        <strain evidence="2 3">DJS-2-20</strain>
    </source>
</reference>
<name>A0ABV0G3Y0_9BURK</name>
<keyword evidence="1" id="KW-0812">Transmembrane</keyword>
<keyword evidence="1" id="KW-0472">Membrane</keyword>
<evidence type="ECO:0000313" key="2">
    <source>
        <dbReference type="EMBL" id="MEO3692434.1"/>
    </source>
</evidence>
<evidence type="ECO:0000256" key="1">
    <source>
        <dbReference type="SAM" id="Phobius"/>
    </source>
</evidence>
<organism evidence="2 3">
    <name type="scientific">Roseateles paludis</name>
    <dbReference type="NCBI Taxonomy" id="3145238"/>
    <lineage>
        <taxon>Bacteria</taxon>
        <taxon>Pseudomonadati</taxon>
        <taxon>Pseudomonadota</taxon>
        <taxon>Betaproteobacteria</taxon>
        <taxon>Burkholderiales</taxon>
        <taxon>Sphaerotilaceae</taxon>
        <taxon>Roseateles</taxon>
    </lineage>
</organism>
<evidence type="ECO:0008006" key="4">
    <source>
        <dbReference type="Google" id="ProtNLM"/>
    </source>
</evidence>
<accession>A0ABV0G3Y0</accession>
<dbReference type="Proteomes" id="UP001495147">
    <property type="component" value="Unassembled WGS sequence"/>
</dbReference>
<sequence>MKHWRVSQRNGALAAGALIYSLIRTSLPKPLADDWLATLLPTLPVSLGFLQSKVVQSMLEGVGLVTLILLAEIVLLWWSARPLLGEWVYKSSAGNWGHVRMKIDKSEARLSYDVNLFKDESDLLHSIQTRQLRGCIGHGNDRFTLHDKDTTMIWYHVPERRTGESYYPERQGILTLDRDEDPDQLHARWARIGSMTSSLDAKSAPKTGDINKKDNSAASGTFLFFERRKVYEARHRAESKAAA</sequence>